<evidence type="ECO:0000259" key="7">
    <source>
        <dbReference type="Pfam" id="PF14322"/>
    </source>
</evidence>
<reference evidence="9" key="1">
    <citation type="submission" date="2020-04" db="EMBL/GenBank/DDBJ databases">
        <authorList>
            <person name="Kittiwongwattana C."/>
        </authorList>
    </citation>
    <scope>NUCLEOTIDE SEQUENCE [LARGE SCALE GENOMIC DNA]</scope>
    <source>
        <strain evidence="9">1303</strain>
    </source>
</reference>
<keyword evidence="5" id="KW-0998">Cell outer membrane</keyword>
<dbReference type="RefSeq" id="WP_168862140.1">
    <property type="nucleotide sequence ID" value="NZ_CP051204.2"/>
</dbReference>
<feature type="domain" description="SusD-like N-terminal" evidence="7">
    <location>
        <begin position="88"/>
        <end position="237"/>
    </location>
</feature>
<organism evidence="8 9">
    <name type="scientific">Chitinophaga oryzae</name>
    <dbReference type="NCBI Taxonomy" id="2725414"/>
    <lineage>
        <taxon>Bacteria</taxon>
        <taxon>Pseudomonadati</taxon>
        <taxon>Bacteroidota</taxon>
        <taxon>Chitinophagia</taxon>
        <taxon>Chitinophagales</taxon>
        <taxon>Chitinophagaceae</taxon>
        <taxon>Chitinophaga</taxon>
    </lineage>
</organism>
<keyword evidence="9" id="KW-1185">Reference proteome</keyword>
<evidence type="ECO:0000313" key="9">
    <source>
        <dbReference type="Proteomes" id="UP000503144"/>
    </source>
</evidence>
<protein>
    <submittedName>
        <fullName evidence="8">RagB/SusD family nutrient uptake outer membrane protein</fullName>
    </submittedName>
</protein>
<sequence length="473" mass="53176">MKNTFLHIPGFRQWTYLLVLIITFSSCRKFVTVENPPNILTSDKVFTNDKSATSAMLSVYISMMNDQYGSSGSFVCFSMSALAGMSANEITWTQNNTTAPTFQQFSDHGLTPDNRYVGSFWSDGYKYIYRVNAIIEGLKTATGMTDSVKTQLAGEARFMRAFCYFYLVNLFGDVPLVLDTKYQENMLLPRTPATAVWEQIINDLKDARSLLTDKYPTGERLRPNRYTAAALLARAYLYNNRWLEAENEASFIINSGMYGASLPALEQVFKKESPEAIWQLQPVIANANTTEGGQFLTTPNTRPNYELTPQLLNAFETGDNRKTAWIGFSSADNPSWAYAAKYKAGSGALTEYYIVFRLTEQYLIRAEARAHQAGKVTAAQADLNVVRSRAGLDPTIAADQAALLLAVEKERQSEFFAEWGHRWLDLKRTHRAEAVLKPLSPPDTWKPGSVLYPVPDMEIKANPRLTQNDAYLN</sequence>
<proteinExistence type="inferred from homology"/>
<evidence type="ECO:0000256" key="3">
    <source>
        <dbReference type="ARBA" id="ARBA00022729"/>
    </source>
</evidence>
<dbReference type="Pfam" id="PF14322">
    <property type="entry name" value="SusD-like_3"/>
    <property type="match status" value="1"/>
</dbReference>
<dbReference type="InterPro" id="IPR011990">
    <property type="entry name" value="TPR-like_helical_dom_sf"/>
</dbReference>
<gene>
    <name evidence="8" type="ORF">HF324_30790</name>
</gene>
<dbReference type="InterPro" id="IPR033985">
    <property type="entry name" value="SusD-like_N"/>
</dbReference>
<evidence type="ECO:0000256" key="2">
    <source>
        <dbReference type="ARBA" id="ARBA00006275"/>
    </source>
</evidence>
<dbReference type="EMBL" id="CP051204">
    <property type="protein sequence ID" value="QJB42000.1"/>
    <property type="molecule type" value="Genomic_DNA"/>
</dbReference>
<dbReference type="Pfam" id="PF07980">
    <property type="entry name" value="SusD_RagB"/>
    <property type="match status" value="1"/>
</dbReference>
<dbReference type="Proteomes" id="UP000503144">
    <property type="component" value="Chromosome"/>
</dbReference>
<evidence type="ECO:0000313" key="8">
    <source>
        <dbReference type="EMBL" id="QJB42000.1"/>
    </source>
</evidence>
<evidence type="ECO:0000256" key="4">
    <source>
        <dbReference type="ARBA" id="ARBA00023136"/>
    </source>
</evidence>
<comment type="subcellular location">
    <subcellularLocation>
        <location evidence="1">Cell outer membrane</location>
    </subcellularLocation>
</comment>
<evidence type="ECO:0000256" key="1">
    <source>
        <dbReference type="ARBA" id="ARBA00004442"/>
    </source>
</evidence>
<evidence type="ECO:0000256" key="5">
    <source>
        <dbReference type="ARBA" id="ARBA00023237"/>
    </source>
</evidence>
<dbReference type="Gene3D" id="1.25.40.390">
    <property type="match status" value="1"/>
</dbReference>
<accession>A0ABX6LPB9</accession>
<name>A0ABX6LPB9_9BACT</name>
<keyword evidence="4" id="KW-0472">Membrane</keyword>
<feature type="domain" description="RagB/SusD" evidence="6">
    <location>
        <begin position="339"/>
        <end position="471"/>
    </location>
</feature>
<evidence type="ECO:0000259" key="6">
    <source>
        <dbReference type="Pfam" id="PF07980"/>
    </source>
</evidence>
<dbReference type="SUPFAM" id="SSF48452">
    <property type="entry name" value="TPR-like"/>
    <property type="match status" value="1"/>
</dbReference>
<reference evidence="8 9" key="2">
    <citation type="submission" date="2020-09" db="EMBL/GenBank/DDBJ databases">
        <authorList>
            <person name="Kittiwongwattana C."/>
        </authorList>
    </citation>
    <scope>NUCLEOTIDE SEQUENCE [LARGE SCALE GENOMIC DNA]</scope>
    <source>
        <strain evidence="8 9">1303</strain>
    </source>
</reference>
<comment type="similarity">
    <text evidence="2">Belongs to the SusD family.</text>
</comment>
<keyword evidence="3" id="KW-0732">Signal</keyword>
<dbReference type="InterPro" id="IPR012944">
    <property type="entry name" value="SusD_RagB_dom"/>
</dbReference>
<dbReference type="PROSITE" id="PS51257">
    <property type="entry name" value="PROKAR_LIPOPROTEIN"/>
    <property type="match status" value="1"/>
</dbReference>